<sequence>ISEHTLSLIQKSRNVKIPIWKTNNRIFTFSGQLIENIGSVKLNCNLETNSNANIYFIVVKHPCKTILGWRTSEKLGIVKRLFQLTKNAMHDDYTNFSEHETTNNTVKVNTGECQQRIYLE</sequence>
<reference evidence="1" key="1">
    <citation type="submission" date="2015-09" db="EMBL/GenBank/DDBJ databases">
        <title>De novo assembly of Pectinophora gossypiella (Pink Bollworm) gut transcriptome.</title>
        <authorList>
            <person name="Tassone E.E."/>
        </authorList>
    </citation>
    <scope>NUCLEOTIDE SEQUENCE</scope>
</reference>
<organism evidence="1">
    <name type="scientific">Pectinophora gossypiella</name>
    <name type="common">Cotton pink bollworm</name>
    <name type="synonym">Depressaria gossypiella</name>
    <dbReference type="NCBI Taxonomy" id="13191"/>
    <lineage>
        <taxon>Eukaryota</taxon>
        <taxon>Metazoa</taxon>
        <taxon>Ecdysozoa</taxon>
        <taxon>Arthropoda</taxon>
        <taxon>Hexapoda</taxon>
        <taxon>Insecta</taxon>
        <taxon>Pterygota</taxon>
        <taxon>Neoptera</taxon>
        <taxon>Endopterygota</taxon>
        <taxon>Lepidoptera</taxon>
        <taxon>Glossata</taxon>
        <taxon>Ditrysia</taxon>
        <taxon>Gelechioidea</taxon>
        <taxon>Gelechiidae</taxon>
        <taxon>Apatetrinae</taxon>
        <taxon>Pectinophora</taxon>
    </lineage>
</organism>
<protein>
    <submittedName>
        <fullName evidence="1">Uncharacterized protein</fullName>
    </submittedName>
</protein>
<dbReference type="EMBL" id="GDQN01003536">
    <property type="protein sequence ID" value="JAT87518.1"/>
    <property type="molecule type" value="Transcribed_RNA"/>
</dbReference>
<gene>
    <name evidence="1" type="ORF">g.7062</name>
</gene>
<evidence type="ECO:0000313" key="1">
    <source>
        <dbReference type="EMBL" id="JAT87518.1"/>
    </source>
</evidence>
<name>A0A1E1WKR3_PECGO</name>
<accession>A0A1E1WKR3</accession>
<dbReference type="AlphaFoldDB" id="A0A1E1WKR3"/>
<proteinExistence type="predicted"/>
<feature type="non-terminal residue" evidence="1">
    <location>
        <position position="1"/>
    </location>
</feature>